<name>A0A931J653_9BURK</name>
<sequence length="509" mass="54686">MRNNQPVTQREVEVPEGVKLVSTTDPQGRITHCNAAFVAISGYDYAELLGQPHNIVRHPDMPAIAFKDLWSTVGRGRPWSGVVKNRSKNGDHYWVLAHVTPVQREGRSIGYISVRERPSRAQITAAEQLYGELAQNSGPWRLHAGGLRRRGWRDWPYAVFRLSLSQRLAVALAGWLGLLAGGHLAFETPALDAALLLGGALAVWAWFRHSIERKLEHCIDMTAQIAACNLQGDIPYDMRHPVGQLMRNVRLLNLNMQAIVADVRAEVGAIADSAHEIARGSQDLALRTEQQSAGVERTASSMEQITSVVAQTAATANQVGLNGEAARGTAVQGGQTVQALVGTMRAIDDAAGRVAEVIRVIEGIAFQTNLLALNAAVEAARAGEQGKGFAVVAGEVRALAQRCTEAAQEIRSLISHSSARVADGARHVESAHSIMAEVVAAVAEVSTRMRDISQAADEQAAGVQELNHAISVIEQGTQQNAALAEQTAAACDWLQGRAGTLQRAVAIFR</sequence>
<dbReference type="GO" id="GO:0007165">
    <property type="term" value="P:signal transduction"/>
    <property type="evidence" value="ECO:0007669"/>
    <property type="project" value="UniProtKB-KW"/>
</dbReference>
<dbReference type="EMBL" id="JAEDAK010000012">
    <property type="protein sequence ID" value="MBH9578533.1"/>
    <property type="molecule type" value="Genomic_DNA"/>
</dbReference>
<dbReference type="Gene3D" id="1.10.287.950">
    <property type="entry name" value="Methyl-accepting chemotaxis protein"/>
    <property type="match status" value="1"/>
</dbReference>
<dbReference type="PROSITE" id="PS50111">
    <property type="entry name" value="CHEMOTAXIS_TRANSDUC_2"/>
    <property type="match status" value="1"/>
</dbReference>
<gene>
    <name evidence="6" type="ORF">I7X39_16700</name>
</gene>
<proteinExistence type="inferred from homology"/>
<evidence type="ECO:0000259" key="4">
    <source>
        <dbReference type="PROSITE" id="PS50111"/>
    </source>
</evidence>
<dbReference type="Pfam" id="PF00015">
    <property type="entry name" value="MCPsignal"/>
    <property type="match status" value="1"/>
</dbReference>
<dbReference type="CDD" id="cd00130">
    <property type="entry name" value="PAS"/>
    <property type="match status" value="1"/>
</dbReference>
<evidence type="ECO:0000259" key="5">
    <source>
        <dbReference type="PROSITE" id="PS50112"/>
    </source>
</evidence>
<dbReference type="GO" id="GO:0006935">
    <property type="term" value="P:chemotaxis"/>
    <property type="evidence" value="ECO:0007669"/>
    <property type="project" value="TreeGrafter"/>
</dbReference>
<dbReference type="InterPro" id="IPR035965">
    <property type="entry name" value="PAS-like_dom_sf"/>
</dbReference>
<keyword evidence="3" id="KW-0807">Transducer</keyword>
<organism evidence="6 7">
    <name type="scientific">Inhella proteolytica</name>
    <dbReference type="NCBI Taxonomy" id="2795029"/>
    <lineage>
        <taxon>Bacteria</taxon>
        <taxon>Pseudomonadati</taxon>
        <taxon>Pseudomonadota</taxon>
        <taxon>Betaproteobacteria</taxon>
        <taxon>Burkholderiales</taxon>
        <taxon>Sphaerotilaceae</taxon>
        <taxon>Inhella</taxon>
    </lineage>
</organism>
<dbReference type="SUPFAM" id="SSF55785">
    <property type="entry name" value="PYP-like sensor domain (PAS domain)"/>
    <property type="match status" value="1"/>
</dbReference>
<comment type="caution">
    <text evidence="6">The sequence shown here is derived from an EMBL/GenBank/DDBJ whole genome shotgun (WGS) entry which is preliminary data.</text>
</comment>
<dbReference type="GO" id="GO:0004888">
    <property type="term" value="F:transmembrane signaling receptor activity"/>
    <property type="evidence" value="ECO:0007669"/>
    <property type="project" value="TreeGrafter"/>
</dbReference>
<dbReference type="CDD" id="cd11386">
    <property type="entry name" value="MCP_signal"/>
    <property type="match status" value="1"/>
</dbReference>
<dbReference type="Proteomes" id="UP000613266">
    <property type="component" value="Unassembled WGS sequence"/>
</dbReference>
<evidence type="ECO:0000313" key="6">
    <source>
        <dbReference type="EMBL" id="MBH9578533.1"/>
    </source>
</evidence>
<keyword evidence="7" id="KW-1185">Reference proteome</keyword>
<dbReference type="InterPro" id="IPR000014">
    <property type="entry name" value="PAS"/>
</dbReference>
<accession>A0A931J653</accession>
<evidence type="ECO:0000313" key="7">
    <source>
        <dbReference type="Proteomes" id="UP000613266"/>
    </source>
</evidence>
<comment type="subcellular location">
    <subcellularLocation>
        <location evidence="1">Membrane</location>
    </subcellularLocation>
</comment>
<reference evidence="6" key="1">
    <citation type="submission" date="2020-12" db="EMBL/GenBank/DDBJ databases">
        <title>The genome sequence of Inhella sp. 1Y17.</title>
        <authorList>
            <person name="Liu Y."/>
        </authorList>
    </citation>
    <scope>NUCLEOTIDE SEQUENCE</scope>
    <source>
        <strain evidence="6">1Y17</strain>
    </source>
</reference>
<dbReference type="SMART" id="SM00283">
    <property type="entry name" value="MA"/>
    <property type="match status" value="1"/>
</dbReference>
<dbReference type="InterPro" id="IPR051310">
    <property type="entry name" value="MCP_chemotaxis"/>
</dbReference>
<dbReference type="PROSITE" id="PS50112">
    <property type="entry name" value="PAS"/>
    <property type="match status" value="1"/>
</dbReference>
<comment type="similarity">
    <text evidence="2">Belongs to the methyl-accepting chemotaxis (MCP) protein family.</text>
</comment>
<protein>
    <submittedName>
        <fullName evidence="6">PAS domain-containing protein</fullName>
    </submittedName>
</protein>
<dbReference type="InterPro" id="IPR013655">
    <property type="entry name" value="PAS_fold_3"/>
</dbReference>
<feature type="domain" description="Methyl-accepting transducer" evidence="4">
    <location>
        <begin position="266"/>
        <end position="495"/>
    </location>
</feature>
<dbReference type="GO" id="GO:0005886">
    <property type="term" value="C:plasma membrane"/>
    <property type="evidence" value="ECO:0007669"/>
    <property type="project" value="TreeGrafter"/>
</dbReference>
<dbReference type="NCBIfam" id="TIGR00229">
    <property type="entry name" value="sensory_box"/>
    <property type="match status" value="1"/>
</dbReference>
<evidence type="ECO:0000256" key="2">
    <source>
        <dbReference type="ARBA" id="ARBA00029447"/>
    </source>
</evidence>
<dbReference type="PANTHER" id="PTHR43531">
    <property type="entry name" value="PROTEIN ICFG"/>
    <property type="match status" value="1"/>
</dbReference>
<dbReference type="InterPro" id="IPR004089">
    <property type="entry name" value="MCPsignal_dom"/>
</dbReference>
<dbReference type="Gene3D" id="3.30.450.20">
    <property type="entry name" value="PAS domain"/>
    <property type="match status" value="1"/>
</dbReference>
<dbReference type="AlphaFoldDB" id="A0A931J653"/>
<feature type="domain" description="PAS" evidence="5">
    <location>
        <begin position="25"/>
        <end position="60"/>
    </location>
</feature>
<evidence type="ECO:0000256" key="3">
    <source>
        <dbReference type="PROSITE-ProRule" id="PRU00284"/>
    </source>
</evidence>
<evidence type="ECO:0000256" key="1">
    <source>
        <dbReference type="ARBA" id="ARBA00004370"/>
    </source>
</evidence>
<dbReference type="RefSeq" id="WP_198112296.1">
    <property type="nucleotide sequence ID" value="NZ_JAEDAK010000012.1"/>
</dbReference>
<dbReference type="Pfam" id="PF08447">
    <property type="entry name" value="PAS_3"/>
    <property type="match status" value="1"/>
</dbReference>
<dbReference type="FunFam" id="1.10.287.950:FF:000001">
    <property type="entry name" value="Methyl-accepting chemotaxis sensory transducer"/>
    <property type="match status" value="1"/>
</dbReference>
<dbReference type="PANTHER" id="PTHR43531:SF7">
    <property type="entry name" value="AEROTAXIS RECEPTOR"/>
    <property type="match status" value="1"/>
</dbReference>
<dbReference type="SUPFAM" id="SSF58104">
    <property type="entry name" value="Methyl-accepting chemotaxis protein (MCP) signaling domain"/>
    <property type="match status" value="1"/>
</dbReference>